<dbReference type="EMBL" id="FNRI01000009">
    <property type="protein sequence ID" value="SEA91244.1"/>
    <property type="molecule type" value="Genomic_DNA"/>
</dbReference>
<dbReference type="RefSeq" id="WP_010265925.1">
    <property type="nucleotide sequence ID" value="NZ_CAEG01000017.1"/>
</dbReference>
<evidence type="ECO:0000313" key="1">
    <source>
        <dbReference type="EMBL" id="SEA91244.1"/>
    </source>
</evidence>
<dbReference type="Proteomes" id="UP000183253">
    <property type="component" value="Unassembled WGS sequence"/>
</dbReference>
<sequence>MAWERIDITTESGETVRAQAPVIVSASRATDIPAFYADWFFDRLEKGYSAWTNPFNGVKSYVSYARTRLIVFWSKNPRPLLPHLEKLREKGIRCYLHYTLNDYETERLERGVPPLDERIETFLRLSELLGKELVIWRFDPLILTEQTGVEELLRKAERIGDRLRGYTAKLVFSFADIRIYRSVESRLRRDALPCREFDGRQMSDMAAGLAELNEKWGYTLATCGERVDLSQFGVRHNKCIDDELIVRQFADDPLLMDFLGVSQKGLFGPGTEVRKSLKDKGQRAFCGCIASKDIGEYDTCPHGCAYCYANRSGGKAAENYRLHRTRPTAETISGQ</sequence>
<name>A0A1H4F1U2_9BACT</name>
<keyword evidence="2" id="KW-1185">Reference proteome</keyword>
<organism evidence="1 2">
    <name type="scientific">Alistipes timonensis JC136</name>
    <dbReference type="NCBI Taxonomy" id="1033731"/>
    <lineage>
        <taxon>Bacteria</taxon>
        <taxon>Pseudomonadati</taxon>
        <taxon>Bacteroidota</taxon>
        <taxon>Bacteroidia</taxon>
        <taxon>Bacteroidales</taxon>
        <taxon>Rikenellaceae</taxon>
        <taxon>Alistipes</taxon>
    </lineage>
</organism>
<accession>A0A1H4F1U2</accession>
<proteinExistence type="predicted"/>
<dbReference type="InterPro" id="IPR014998">
    <property type="entry name" value="DUF1848"/>
</dbReference>
<reference evidence="1 2" key="1">
    <citation type="submission" date="2016-10" db="EMBL/GenBank/DDBJ databases">
        <authorList>
            <person name="de Groot N.N."/>
        </authorList>
    </citation>
    <scope>NUCLEOTIDE SEQUENCE [LARGE SCALE GENOMIC DNA]</scope>
    <source>
        <strain evidence="1 2">DSM 25383</strain>
    </source>
</reference>
<evidence type="ECO:0000313" key="2">
    <source>
        <dbReference type="Proteomes" id="UP000183253"/>
    </source>
</evidence>
<gene>
    <name evidence="1" type="ORF">SAMN05444145_10914</name>
</gene>
<dbReference type="Pfam" id="PF08902">
    <property type="entry name" value="DUF1848"/>
    <property type="match status" value="1"/>
</dbReference>
<dbReference type="OrthoDB" id="9771212at2"/>
<dbReference type="STRING" id="1033731.SAMN05444145_10914"/>
<dbReference type="AlphaFoldDB" id="A0A1H4F1U2"/>
<protein>
    <recommendedName>
        <fullName evidence="3">DNA repair photolyase</fullName>
    </recommendedName>
</protein>
<evidence type="ECO:0008006" key="3">
    <source>
        <dbReference type="Google" id="ProtNLM"/>
    </source>
</evidence>